<evidence type="ECO:0000313" key="1">
    <source>
        <dbReference type="EMBL" id="MFD2590128.1"/>
    </source>
</evidence>
<organism evidence="1 2">
    <name type="scientific">Aquimarina hainanensis</name>
    <dbReference type="NCBI Taxonomy" id="1578017"/>
    <lineage>
        <taxon>Bacteria</taxon>
        <taxon>Pseudomonadati</taxon>
        <taxon>Bacteroidota</taxon>
        <taxon>Flavobacteriia</taxon>
        <taxon>Flavobacteriales</taxon>
        <taxon>Flavobacteriaceae</taxon>
        <taxon>Aquimarina</taxon>
    </lineage>
</organism>
<dbReference type="Proteomes" id="UP001597459">
    <property type="component" value="Unassembled WGS sequence"/>
</dbReference>
<accession>A0ABW5N4M1</accession>
<comment type="caution">
    <text evidence="1">The sequence shown here is derived from an EMBL/GenBank/DDBJ whole genome shotgun (WGS) entry which is preliminary data.</text>
</comment>
<dbReference type="RefSeq" id="WP_176029631.1">
    <property type="nucleotide sequence ID" value="NZ_JBHSJV010000001.1"/>
</dbReference>
<name>A0ABW5N4M1_9FLAO</name>
<dbReference type="EMBL" id="JBHULX010000003">
    <property type="protein sequence ID" value="MFD2590128.1"/>
    <property type="molecule type" value="Genomic_DNA"/>
</dbReference>
<proteinExistence type="predicted"/>
<reference evidence="2" key="1">
    <citation type="journal article" date="2019" name="Int. J. Syst. Evol. Microbiol.">
        <title>The Global Catalogue of Microorganisms (GCM) 10K type strain sequencing project: providing services to taxonomists for standard genome sequencing and annotation.</title>
        <authorList>
            <consortium name="The Broad Institute Genomics Platform"/>
            <consortium name="The Broad Institute Genome Sequencing Center for Infectious Disease"/>
            <person name="Wu L."/>
            <person name="Ma J."/>
        </authorList>
    </citation>
    <scope>NUCLEOTIDE SEQUENCE [LARGE SCALE GENOMIC DNA]</scope>
    <source>
        <strain evidence="2">KCTC 42423</strain>
    </source>
</reference>
<evidence type="ECO:0000313" key="2">
    <source>
        <dbReference type="Proteomes" id="UP001597459"/>
    </source>
</evidence>
<sequence length="73" mass="8084">MGSTLLYGTYRVPFQKSNSETVRIASISALDNLKGLNNKETENDVITETRKNTSKLNQYLFDKSIAEAKAGAK</sequence>
<protein>
    <submittedName>
        <fullName evidence="1">Uncharacterized protein</fullName>
    </submittedName>
</protein>
<gene>
    <name evidence="1" type="ORF">ACFSTE_04750</name>
</gene>
<keyword evidence="2" id="KW-1185">Reference proteome</keyword>